<dbReference type="Gene3D" id="1.20.1640.10">
    <property type="entry name" value="Multidrug efflux transporter AcrB transmembrane domain"/>
    <property type="match status" value="1"/>
</dbReference>
<dbReference type="InterPro" id="IPR000731">
    <property type="entry name" value="SSD"/>
</dbReference>
<feature type="transmembrane region" description="Helical" evidence="9">
    <location>
        <begin position="420"/>
        <end position="437"/>
    </location>
</feature>
<keyword evidence="7 9" id="KW-0811">Translocation</keyword>
<keyword evidence="2 9" id="KW-0813">Transport</keyword>
<proteinExistence type="inferred from homology"/>
<dbReference type="EMBL" id="VCQV01000010">
    <property type="protein sequence ID" value="TWP36702.1"/>
    <property type="molecule type" value="Genomic_DNA"/>
</dbReference>
<comment type="subcellular location">
    <subcellularLocation>
        <location evidence="9">Cell membrane</location>
        <topology evidence="9">Multi-pass membrane protein</topology>
    </subcellularLocation>
    <subcellularLocation>
        <location evidence="1">Membrane</location>
        <topology evidence="1">Multi-pass membrane protein</topology>
    </subcellularLocation>
</comment>
<dbReference type="OrthoDB" id="5240379at2"/>
<evidence type="ECO:0000256" key="7">
    <source>
        <dbReference type="ARBA" id="ARBA00023010"/>
    </source>
</evidence>
<dbReference type="PRINTS" id="PR00702">
    <property type="entry name" value="ACRIFLAVINRP"/>
</dbReference>
<evidence type="ECO:0000256" key="8">
    <source>
        <dbReference type="ARBA" id="ARBA00023136"/>
    </source>
</evidence>
<dbReference type="PROSITE" id="PS50156">
    <property type="entry name" value="SSD"/>
    <property type="match status" value="1"/>
</dbReference>
<comment type="subunit">
    <text evidence="9">Forms a complex with SecF. Part of the essential Sec protein translocation apparatus which comprises SecA, SecYEG and auxiliary proteins SecDF. Other proteins may also be involved.</text>
</comment>
<sequence>MNQVATRARRSSTGHPRRALVILVLIFAALYAGIGATAAWGSPHGQWTPKLGLDLEGGRQITLQAQLPKGKSINSGQVNQAVDIIRQRVDGSGVSEADVSTLGSDNIVVALPGDPSEATLRSLAQSSQLAFRAVLKTAAIQPQATTPQTQPTLPMPQTAPATPKPTTAPSSSTAGPSKSATPKSTKSGANAAFPQAFAAGTAKATETAAAANKPKNASDLAWATQPVSQTWITNGLAKKGETYQSLFTAYSCNNTDAKAGPTAQQWREVAAQAPLNEPDVGCDAQAKYLMGPSEVNGAMVTNATWGQVSNSQGTQTGEIAVNLTFNGKGTTAFANVTQRLVALKGDQNRFAITVDGNIISAPTTQAAITNGQAQITGNFTQASAKSLSNQLKFGALPFSFKELTSDQISPQVGADQLQKGMIAGAIGLLLVVIYSLLQYRALGFVTVFSLLISGSLTYGAVTFLGYANNFRLSMAGVTGLIVAIGVTADSFIVYFERVRDEVRSGRPLGAAVQTGWARAKRTIIISDAVNFLSAAVLYFLSTSDVKAFAFTLGLTTVLDVLVVMTFTHPVLTLLARTEFFGNGHRWSGFDPERLGAKGVTYAGRGRVTIADRKAAEGAQI</sequence>
<comment type="function">
    <text evidence="9">Part of the Sec protein translocase complex. Interacts with the SecYEG preprotein conducting channel. SecDF uses the proton motive force (PMF) to complete protein translocation after the ATP-dependent function of SecA.</text>
</comment>
<keyword evidence="3 9" id="KW-1003">Cell membrane</keyword>
<dbReference type="PANTHER" id="PTHR30081">
    <property type="entry name" value="PROTEIN-EXPORT MEMBRANE PROTEIN SEC"/>
    <property type="match status" value="1"/>
</dbReference>
<dbReference type="Pfam" id="PF21760">
    <property type="entry name" value="SecD_1st"/>
    <property type="match status" value="1"/>
</dbReference>
<dbReference type="Gene3D" id="3.30.70.3220">
    <property type="match status" value="1"/>
</dbReference>
<dbReference type="Pfam" id="PF22599">
    <property type="entry name" value="SecDF_P1_head"/>
    <property type="match status" value="1"/>
</dbReference>
<dbReference type="AlphaFoldDB" id="A0A563E3A7"/>
<feature type="transmembrane region" description="Helical" evidence="9">
    <location>
        <begin position="523"/>
        <end position="541"/>
    </location>
</feature>
<dbReference type="PANTHER" id="PTHR30081:SF1">
    <property type="entry name" value="PROTEIN TRANSLOCASE SUBUNIT SECD"/>
    <property type="match status" value="1"/>
</dbReference>
<dbReference type="Proteomes" id="UP000320244">
    <property type="component" value="Unassembled WGS sequence"/>
</dbReference>
<dbReference type="NCBIfam" id="TIGR00916">
    <property type="entry name" value="2A0604s01"/>
    <property type="match status" value="1"/>
</dbReference>
<feature type="domain" description="SSD" evidence="11">
    <location>
        <begin position="442"/>
        <end position="573"/>
    </location>
</feature>
<dbReference type="InterPro" id="IPR055344">
    <property type="entry name" value="SecD_SecF_C_bact"/>
</dbReference>
<dbReference type="GO" id="GO:0005886">
    <property type="term" value="C:plasma membrane"/>
    <property type="evidence" value="ECO:0007669"/>
    <property type="project" value="UniProtKB-SubCell"/>
</dbReference>
<evidence type="ECO:0000256" key="1">
    <source>
        <dbReference type="ARBA" id="ARBA00004141"/>
    </source>
</evidence>
<evidence type="ECO:0000313" key="13">
    <source>
        <dbReference type="Proteomes" id="UP000320244"/>
    </source>
</evidence>
<accession>A0A563E3A7</accession>
<dbReference type="InterPro" id="IPR004869">
    <property type="entry name" value="MMPL_dom"/>
</dbReference>
<reference evidence="12 13" key="1">
    <citation type="submission" date="2019-05" db="EMBL/GenBank/DDBJ databases">
        <authorList>
            <person name="Lee S.D."/>
        </authorList>
    </citation>
    <scope>NUCLEOTIDE SEQUENCE [LARGE SCALE GENOMIC DNA]</scope>
    <source>
        <strain evidence="12 13">C5-26</strain>
    </source>
</reference>
<dbReference type="SUPFAM" id="SSF82866">
    <property type="entry name" value="Multidrug efflux transporter AcrB transmembrane domain"/>
    <property type="match status" value="1"/>
</dbReference>
<dbReference type="HAMAP" id="MF_01463_B">
    <property type="entry name" value="SecD_B"/>
    <property type="match status" value="1"/>
</dbReference>
<dbReference type="InterPro" id="IPR048631">
    <property type="entry name" value="SecD_1st"/>
</dbReference>
<evidence type="ECO:0000256" key="2">
    <source>
        <dbReference type="ARBA" id="ARBA00022448"/>
    </source>
</evidence>
<protein>
    <recommendedName>
        <fullName evidence="9">Protein translocase subunit SecD</fullName>
    </recommendedName>
</protein>
<comment type="similarity">
    <text evidence="9">Belongs to the SecD/SecF family. SecD subfamily.</text>
</comment>
<evidence type="ECO:0000256" key="4">
    <source>
        <dbReference type="ARBA" id="ARBA00022692"/>
    </source>
</evidence>
<reference evidence="12 13" key="2">
    <citation type="submission" date="2019-08" db="EMBL/GenBank/DDBJ databases">
        <title>Jejuicoccus antrihumi gen. nov., sp. nov., a new member of the family Dermacoccaceae isolated from a cave.</title>
        <authorList>
            <person name="Schumann P."/>
            <person name="Kim I.S."/>
        </authorList>
    </citation>
    <scope>NUCLEOTIDE SEQUENCE [LARGE SCALE GENOMIC DNA]</scope>
    <source>
        <strain evidence="12 13">C5-26</strain>
    </source>
</reference>
<evidence type="ECO:0000256" key="10">
    <source>
        <dbReference type="SAM" id="MobiDB-lite"/>
    </source>
</evidence>
<dbReference type="GO" id="GO:0006605">
    <property type="term" value="P:protein targeting"/>
    <property type="evidence" value="ECO:0007669"/>
    <property type="project" value="UniProtKB-UniRule"/>
</dbReference>
<keyword evidence="6 9" id="KW-1133">Transmembrane helix</keyword>
<evidence type="ECO:0000256" key="9">
    <source>
        <dbReference type="HAMAP-Rule" id="MF_01463"/>
    </source>
</evidence>
<feature type="transmembrane region" description="Helical" evidence="9">
    <location>
        <begin position="444"/>
        <end position="466"/>
    </location>
</feature>
<comment type="caution">
    <text evidence="9">Lacks conserved residue(s) required for the propagation of feature annotation.</text>
</comment>
<evidence type="ECO:0000259" key="11">
    <source>
        <dbReference type="PROSITE" id="PS50156"/>
    </source>
</evidence>
<keyword evidence="5 9" id="KW-0653">Protein transport</keyword>
<feature type="transmembrane region" description="Helical" evidence="9">
    <location>
        <begin position="547"/>
        <end position="566"/>
    </location>
</feature>
<evidence type="ECO:0000256" key="6">
    <source>
        <dbReference type="ARBA" id="ARBA00022989"/>
    </source>
</evidence>
<dbReference type="InterPro" id="IPR005791">
    <property type="entry name" value="SecD"/>
</dbReference>
<dbReference type="InterPro" id="IPR054384">
    <property type="entry name" value="SecDF_P1_head"/>
</dbReference>
<comment type="caution">
    <text evidence="12">The sequence shown here is derived from an EMBL/GenBank/DDBJ whole genome shotgun (WGS) entry which is preliminary data.</text>
</comment>
<feature type="transmembrane region" description="Helical" evidence="9">
    <location>
        <begin position="472"/>
        <end position="495"/>
    </location>
</feature>
<dbReference type="NCBIfam" id="TIGR01129">
    <property type="entry name" value="secD"/>
    <property type="match status" value="1"/>
</dbReference>
<keyword evidence="4 9" id="KW-0812">Transmembrane</keyword>
<evidence type="ECO:0000256" key="3">
    <source>
        <dbReference type="ARBA" id="ARBA00022475"/>
    </source>
</evidence>
<dbReference type="Gene3D" id="3.30.1360.200">
    <property type="match status" value="1"/>
</dbReference>
<gene>
    <name evidence="9 12" type="primary">secD</name>
    <name evidence="12" type="ORF">FGL98_09455</name>
</gene>
<dbReference type="GO" id="GO:0015450">
    <property type="term" value="F:protein-transporting ATPase activity"/>
    <property type="evidence" value="ECO:0007669"/>
    <property type="project" value="InterPro"/>
</dbReference>
<dbReference type="GO" id="GO:0043952">
    <property type="term" value="P:protein transport by the Sec complex"/>
    <property type="evidence" value="ECO:0007669"/>
    <property type="project" value="UniProtKB-UniRule"/>
</dbReference>
<keyword evidence="8 9" id="KW-0472">Membrane</keyword>
<dbReference type="InterPro" id="IPR022813">
    <property type="entry name" value="SecD/SecF_arch_bac"/>
</dbReference>
<evidence type="ECO:0000256" key="5">
    <source>
        <dbReference type="ARBA" id="ARBA00022927"/>
    </source>
</evidence>
<feature type="region of interest" description="Disordered" evidence="10">
    <location>
        <begin position="144"/>
        <end position="188"/>
    </location>
</feature>
<dbReference type="GO" id="GO:0065002">
    <property type="term" value="P:intracellular protein transmembrane transport"/>
    <property type="evidence" value="ECO:0007669"/>
    <property type="project" value="UniProtKB-UniRule"/>
</dbReference>
<evidence type="ECO:0000313" key="12">
    <source>
        <dbReference type="EMBL" id="TWP36702.1"/>
    </source>
</evidence>
<name>A0A563E3A7_9MICO</name>
<dbReference type="Pfam" id="PF03176">
    <property type="entry name" value="MMPL"/>
    <property type="match status" value="1"/>
</dbReference>
<organism evidence="12 13">
    <name type="scientific">Leekyejoonella antrihumi</name>
    <dbReference type="NCBI Taxonomy" id="1660198"/>
    <lineage>
        <taxon>Bacteria</taxon>
        <taxon>Bacillati</taxon>
        <taxon>Actinomycetota</taxon>
        <taxon>Actinomycetes</taxon>
        <taxon>Micrococcales</taxon>
        <taxon>Dermacoccaceae</taxon>
        <taxon>Leekyejoonella</taxon>
    </lineage>
</organism>
<dbReference type="InterPro" id="IPR001036">
    <property type="entry name" value="Acrflvin-R"/>
</dbReference>
<keyword evidence="13" id="KW-1185">Reference proteome</keyword>